<dbReference type="SMART" id="SM00278">
    <property type="entry name" value="HhH1"/>
    <property type="match status" value="2"/>
</dbReference>
<comment type="subcellular location">
    <subcellularLocation>
        <location evidence="7">Cytoplasm</location>
    </subcellularLocation>
</comment>
<dbReference type="BioCyc" id="RCHA213810:RUM_RS09335-MONOMER"/>
<protein>
    <recommendedName>
        <fullName evidence="7">UvrABC system protein C</fullName>
        <shortName evidence="7">Protein UvrC</shortName>
    </recommendedName>
    <alternativeName>
        <fullName evidence="7">Excinuclease ABC subunit C</fullName>
    </alternativeName>
</protein>
<dbReference type="InterPro" id="IPR035901">
    <property type="entry name" value="GIY-YIG_endonuc_sf"/>
</dbReference>
<dbReference type="NCBIfam" id="TIGR00194">
    <property type="entry name" value="uvrC"/>
    <property type="match status" value="1"/>
</dbReference>
<organism evidence="12 13">
    <name type="scientific">Ruminococcus champanellensis (strain DSM 18848 / JCM 17042 / KCTC 15320 / 18P13)</name>
    <dbReference type="NCBI Taxonomy" id="213810"/>
    <lineage>
        <taxon>Bacteria</taxon>
        <taxon>Bacillati</taxon>
        <taxon>Bacillota</taxon>
        <taxon>Clostridia</taxon>
        <taxon>Eubacteriales</taxon>
        <taxon>Oscillospiraceae</taxon>
        <taxon>Ruminococcus</taxon>
    </lineage>
</organism>
<comment type="similarity">
    <text evidence="7">Belongs to the UvrC family.</text>
</comment>
<dbReference type="GO" id="GO:0003677">
    <property type="term" value="F:DNA binding"/>
    <property type="evidence" value="ECO:0007669"/>
    <property type="project" value="UniProtKB-UniRule"/>
</dbReference>
<evidence type="ECO:0000256" key="8">
    <source>
        <dbReference type="SAM" id="Coils"/>
    </source>
</evidence>
<dbReference type="PROSITE" id="PS50151">
    <property type="entry name" value="UVR"/>
    <property type="match status" value="1"/>
</dbReference>
<dbReference type="InterPro" id="IPR036876">
    <property type="entry name" value="UVR_dom_sf"/>
</dbReference>
<dbReference type="Pfam" id="PF02151">
    <property type="entry name" value="UVR"/>
    <property type="match status" value="1"/>
</dbReference>
<keyword evidence="2 7" id="KW-0227">DNA damage</keyword>
<dbReference type="GO" id="GO:0009432">
    <property type="term" value="P:SOS response"/>
    <property type="evidence" value="ECO:0007669"/>
    <property type="project" value="UniProtKB-UniRule"/>
</dbReference>
<dbReference type="FunFam" id="3.40.1440.10:FF:000001">
    <property type="entry name" value="UvrABC system protein C"/>
    <property type="match status" value="1"/>
</dbReference>
<comment type="subunit">
    <text evidence="7">Interacts with UvrB in an incision complex.</text>
</comment>
<keyword evidence="6 7" id="KW-0742">SOS response</keyword>
<dbReference type="GO" id="GO:0009380">
    <property type="term" value="C:excinuclease repair complex"/>
    <property type="evidence" value="ECO:0007669"/>
    <property type="project" value="InterPro"/>
</dbReference>
<dbReference type="GO" id="GO:0005737">
    <property type="term" value="C:cytoplasm"/>
    <property type="evidence" value="ECO:0007669"/>
    <property type="project" value="UniProtKB-SubCell"/>
</dbReference>
<dbReference type="HOGENOM" id="CLU_014841_3_2_9"/>
<dbReference type="InterPro" id="IPR004791">
    <property type="entry name" value="UvrC"/>
</dbReference>
<dbReference type="SMART" id="SM00465">
    <property type="entry name" value="GIYc"/>
    <property type="match status" value="1"/>
</dbReference>
<dbReference type="Gene3D" id="1.10.150.20">
    <property type="entry name" value="5' to 3' exonuclease, C-terminal subdomain"/>
    <property type="match status" value="1"/>
</dbReference>
<feature type="coiled-coil region" evidence="8">
    <location>
        <begin position="203"/>
        <end position="230"/>
    </location>
</feature>
<dbReference type="GeneID" id="83156597"/>
<evidence type="ECO:0000256" key="2">
    <source>
        <dbReference type="ARBA" id="ARBA00022763"/>
    </source>
</evidence>
<dbReference type="KEGG" id="rch:RUM_19230"/>
<dbReference type="HAMAP" id="MF_00203">
    <property type="entry name" value="UvrC"/>
    <property type="match status" value="1"/>
</dbReference>
<name>D4LEB9_RUMC1</name>
<dbReference type="PATRIC" id="fig|213810.4.peg.1824"/>
<dbReference type="InterPro" id="IPR050066">
    <property type="entry name" value="UvrABC_protein_C"/>
</dbReference>
<dbReference type="EMBL" id="FP929052">
    <property type="protein sequence ID" value="CBL17964.1"/>
    <property type="molecule type" value="Genomic_DNA"/>
</dbReference>
<dbReference type="Proteomes" id="UP000007054">
    <property type="component" value="Chromosome"/>
</dbReference>
<dbReference type="Pfam" id="PF14520">
    <property type="entry name" value="HHH_5"/>
    <property type="match status" value="1"/>
</dbReference>
<evidence type="ECO:0000256" key="4">
    <source>
        <dbReference type="ARBA" id="ARBA00022881"/>
    </source>
</evidence>
<evidence type="ECO:0000259" key="9">
    <source>
        <dbReference type="PROSITE" id="PS50151"/>
    </source>
</evidence>
<keyword evidence="4 7" id="KW-0267">Excision nuclease</keyword>
<dbReference type="AlphaFoldDB" id="D4LEB9"/>
<dbReference type="InterPro" id="IPR010994">
    <property type="entry name" value="RuvA_2-like"/>
</dbReference>
<keyword evidence="3 7" id="KW-0228">DNA excision</keyword>
<feature type="domain" description="UVR" evidence="9">
    <location>
        <begin position="207"/>
        <end position="242"/>
    </location>
</feature>
<evidence type="ECO:0000259" key="11">
    <source>
        <dbReference type="PROSITE" id="PS50165"/>
    </source>
</evidence>
<dbReference type="Pfam" id="PF22920">
    <property type="entry name" value="UvrC_RNaseH"/>
    <property type="match status" value="1"/>
</dbReference>
<keyword evidence="8" id="KW-0175">Coiled coil</keyword>
<dbReference type="GO" id="GO:0009381">
    <property type="term" value="F:excinuclease ABC activity"/>
    <property type="evidence" value="ECO:0007669"/>
    <property type="project" value="UniProtKB-UniRule"/>
</dbReference>
<feature type="domain" description="GIY-YIG" evidence="10">
    <location>
        <begin position="17"/>
        <end position="96"/>
    </location>
</feature>
<dbReference type="SUPFAM" id="SSF47781">
    <property type="entry name" value="RuvA domain 2-like"/>
    <property type="match status" value="1"/>
</dbReference>
<dbReference type="InterPro" id="IPR001162">
    <property type="entry name" value="UvrC_RNase_H_dom"/>
</dbReference>
<keyword evidence="5 7" id="KW-0234">DNA repair</keyword>
<dbReference type="RefSeq" id="WP_015558870.1">
    <property type="nucleotide sequence ID" value="NC_021039.1"/>
</dbReference>
<dbReference type="InterPro" id="IPR001943">
    <property type="entry name" value="UVR_dom"/>
</dbReference>
<dbReference type="Gene3D" id="3.30.420.340">
    <property type="entry name" value="UvrC, RNAse H endonuclease domain"/>
    <property type="match status" value="1"/>
</dbReference>
<gene>
    <name evidence="7" type="primary">uvrC</name>
    <name evidence="12" type="ordered locus">RUM_19230</name>
</gene>
<dbReference type="Gene3D" id="4.10.860.10">
    <property type="entry name" value="UVR domain"/>
    <property type="match status" value="1"/>
</dbReference>
<dbReference type="Gene3D" id="3.40.1440.10">
    <property type="entry name" value="GIY-YIG endonuclease"/>
    <property type="match status" value="1"/>
</dbReference>
<dbReference type="InterPro" id="IPR000305">
    <property type="entry name" value="GIY-YIG_endonuc"/>
</dbReference>
<dbReference type="SUPFAM" id="SSF46600">
    <property type="entry name" value="C-terminal UvrC-binding domain of UvrB"/>
    <property type="match status" value="1"/>
</dbReference>
<evidence type="ECO:0000256" key="6">
    <source>
        <dbReference type="ARBA" id="ARBA00023236"/>
    </source>
</evidence>
<dbReference type="PROSITE" id="PS50165">
    <property type="entry name" value="UVRC"/>
    <property type="match status" value="1"/>
</dbReference>
<comment type="function">
    <text evidence="7">The UvrABC repair system catalyzes the recognition and processing of DNA lesions. UvrC both incises the 5' and 3' sides of the lesion. The N-terminal half is responsible for the 3' incision and the C-terminal half is responsible for the 5' incision.</text>
</comment>
<evidence type="ECO:0000256" key="1">
    <source>
        <dbReference type="ARBA" id="ARBA00022490"/>
    </source>
</evidence>
<dbReference type="Pfam" id="PF08459">
    <property type="entry name" value="UvrC_RNaseH_dom"/>
    <property type="match status" value="1"/>
</dbReference>
<dbReference type="CDD" id="cd10434">
    <property type="entry name" value="GIY-YIG_UvrC_Cho"/>
    <property type="match status" value="1"/>
</dbReference>
<dbReference type="PANTHER" id="PTHR30562:SF1">
    <property type="entry name" value="UVRABC SYSTEM PROTEIN C"/>
    <property type="match status" value="1"/>
</dbReference>
<dbReference type="InterPro" id="IPR047296">
    <property type="entry name" value="GIY-YIG_UvrC_Cho"/>
</dbReference>
<evidence type="ECO:0000256" key="5">
    <source>
        <dbReference type="ARBA" id="ARBA00023204"/>
    </source>
</evidence>
<reference evidence="12" key="2">
    <citation type="submission" date="2010-03" db="EMBL/GenBank/DDBJ databases">
        <authorList>
            <person name="Pajon A."/>
        </authorList>
    </citation>
    <scope>NUCLEOTIDE SEQUENCE</scope>
    <source>
        <strain evidence="12">Type strain: 18P13</strain>
    </source>
</reference>
<feature type="domain" description="UvrC family homology region profile" evidence="11">
    <location>
        <begin position="269"/>
        <end position="484"/>
    </location>
</feature>
<dbReference type="SUPFAM" id="SSF82771">
    <property type="entry name" value="GIY-YIG endonuclease"/>
    <property type="match status" value="1"/>
</dbReference>
<dbReference type="InterPro" id="IPR003583">
    <property type="entry name" value="Hlx-hairpin-Hlx_DNA-bd_motif"/>
</dbReference>
<dbReference type="STRING" id="213810.RUM_19230"/>
<evidence type="ECO:0000256" key="3">
    <source>
        <dbReference type="ARBA" id="ARBA00022769"/>
    </source>
</evidence>
<evidence type="ECO:0000313" key="12">
    <source>
        <dbReference type="EMBL" id="CBL17964.1"/>
    </source>
</evidence>
<accession>D4LEB9</accession>
<evidence type="ECO:0000313" key="13">
    <source>
        <dbReference type="Proteomes" id="UP000007054"/>
    </source>
</evidence>
<evidence type="ECO:0000256" key="7">
    <source>
        <dbReference type="HAMAP-Rule" id="MF_00203"/>
    </source>
</evidence>
<dbReference type="PANTHER" id="PTHR30562">
    <property type="entry name" value="UVRC/OXIDOREDUCTASE"/>
    <property type="match status" value="1"/>
</dbReference>
<evidence type="ECO:0000259" key="10">
    <source>
        <dbReference type="PROSITE" id="PS50164"/>
    </source>
</evidence>
<reference evidence="12" key="1">
    <citation type="submission" date="2010-03" db="EMBL/GenBank/DDBJ databases">
        <title>The genome sequence of Ruminococcus sp. 18P13.</title>
        <authorList>
            <consortium name="metaHIT consortium -- http://www.metahit.eu/"/>
            <person name="Pajon A."/>
            <person name="Turner K."/>
            <person name="Parkhill J."/>
            <person name="Bernalier A."/>
        </authorList>
    </citation>
    <scope>NUCLEOTIDE SEQUENCE [LARGE SCALE GENOMIC DNA]</scope>
    <source>
        <strain evidence="12">Type strain: 18P13</strain>
    </source>
</reference>
<keyword evidence="1 7" id="KW-0963">Cytoplasm</keyword>
<dbReference type="Pfam" id="PF01541">
    <property type="entry name" value="GIY-YIG"/>
    <property type="match status" value="1"/>
</dbReference>
<dbReference type="InterPro" id="IPR038476">
    <property type="entry name" value="UvrC_RNase_H_dom_sf"/>
</dbReference>
<proteinExistence type="inferred from homology"/>
<dbReference type="GO" id="GO:0006289">
    <property type="term" value="P:nucleotide-excision repair"/>
    <property type="evidence" value="ECO:0007669"/>
    <property type="project" value="UniProtKB-UniRule"/>
</dbReference>
<dbReference type="PROSITE" id="PS50164">
    <property type="entry name" value="GIY_YIG"/>
    <property type="match status" value="1"/>
</dbReference>
<keyword evidence="13" id="KW-1185">Reference proteome</keyword>
<sequence length="606" mass="68845">MNERIPYLREKTAALTGSPGVYIMKQQSGQIIYIGKAKNLKKRVTSYFCRTPNHTPKVAKMVSQVYDYDYIVTDSEYEALVLECSLIKQHKPKYNILLKDDKGYFYIKISDPPYPKITAEKQNTRKDGVYLGPYTSSFVTRETVDEVNRVFKLPTCHRRFPQDFRKQRPCLNYHINQCMGLCRGKVDAQTYRALIDEAVAYIRSGSEQSVERLTAQMEEAAEQLQFERAAQLRDRIKAIRKAGDSQKIIDPDLADCDLIAAVSGGQESAVSVLMYRNGRLADKASFTFHDAENTVQLLEEFVPQFYRERTDIPRHVLLEQEITDQELLAQLLTEQAGHPVHLETRQRGDAYKRLKMAKNNAAEAISLGSDRTAKELLALEELARLLGMEKPPLYIEAYDISNLSSTAMVAGMVVFENGRPLKKAYKRFSVRENQIQNDYACMHEVLERRFREYKAATDEGFARLPDLILLDGGKGQVNAVTPVLRELGIHVPVYGMVKDNKHRTRAIAYGGGEISMNSRQAAFQLLTRIQDEVHRFSVAYMHSRHKHTFGLSLTQVRGIGEKKAQKLILTYKTKEALKAASRDALAKTAGVTGETADALYQFIQEM</sequence>